<protein>
    <submittedName>
        <fullName evidence="4">Putative short chain dehydrogenase</fullName>
    </submittedName>
</protein>
<dbReference type="PANTHER" id="PTHR43391">
    <property type="entry name" value="RETINOL DEHYDROGENASE-RELATED"/>
    <property type="match status" value="1"/>
</dbReference>
<accession>R4YTP4</accession>
<dbReference type="InterPro" id="IPR036291">
    <property type="entry name" value="NAD(P)-bd_dom_sf"/>
</dbReference>
<dbReference type="EMBL" id="FO203512">
    <property type="protein sequence ID" value="CCK75944.1"/>
    <property type="molecule type" value="Genomic_DNA"/>
</dbReference>
<dbReference type="PROSITE" id="PS00061">
    <property type="entry name" value="ADH_SHORT"/>
    <property type="match status" value="1"/>
</dbReference>
<dbReference type="GO" id="GO:0016491">
    <property type="term" value="F:oxidoreductase activity"/>
    <property type="evidence" value="ECO:0007669"/>
    <property type="project" value="UniProtKB-KW"/>
</dbReference>
<dbReference type="KEGG" id="oai:OLEAN_C17680"/>
<dbReference type="InterPro" id="IPR002347">
    <property type="entry name" value="SDR_fam"/>
</dbReference>
<reference evidence="4 5" key="1">
    <citation type="journal article" date="2013" name="Nat. Commun.">
        <title>Genome sequence and functional genomic analysis of the oil-degrading bacterium Oleispira antarctica.</title>
        <authorList>
            <person name="Kube M."/>
            <person name="Chernikova T.N."/>
            <person name="Al-Ramahi Y."/>
            <person name="Beloqui A."/>
            <person name="Lopez-Cortez N."/>
            <person name="Guazzaroni M.E."/>
            <person name="Heipieper H.J."/>
            <person name="Klages S."/>
            <person name="Kotsyurbenko O.R."/>
            <person name="Langer I."/>
            <person name="Nechitaylo T.Y."/>
            <person name="Lunsdorf H."/>
            <person name="Fernandez M."/>
            <person name="Juarez S."/>
            <person name="Ciordia S."/>
            <person name="Singer A."/>
            <person name="Kagan O."/>
            <person name="Egorova O."/>
            <person name="Petit P.A."/>
            <person name="Stogios P."/>
            <person name="Kim Y."/>
            <person name="Tchigvintsev A."/>
            <person name="Flick R."/>
            <person name="Denaro R."/>
            <person name="Genovese M."/>
            <person name="Albar J.P."/>
            <person name="Reva O.N."/>
            <person name="Martinez-Gomariz M."/>
            <person name="Tran H."/>
            <person name="Ferrer M."/>
            <person name="Savchenko A."/>
            <person name="Yakunin A.F."/>
            <person name="Yakimov M.M."/>
            <person name="Golyshina O.V."/>
            <person name="Reinhardt R."/>
            <person name="Golyshin P.N."/>
        </authorList>
    </citation>
    <scope>NUCLEOTIDE SEQUENCE [LARGE SCALE GENOMIC DNA]</scope>
</reference>
<keyword evidence="5" id="KW-1185">Reference proteome</keyword>
<proteinExistence type="inferred from homology"/>
<dbReference type="OrthoDB" id="7301144at2"/>
<gene>
    <name evidence="4" type="ORF">OLEAN_C17680</name>
</gene>
<dbReference type="AlphaFoldDB" id="R4YTP4"/>
<dbReference type="HOGENOM" id="CLU_010194_2_1_6"/>
<evidence type="ECO:0000256" key="1">
    <source>
        <dbReference type="ARBA" id="ARBA00006484"/>
    </source>
</evidence>
<dbReference type="Pfam" id="PF00106">
    <property type="entry name" value="adh_short"/>
    <property type="match status" value="1"/>
</dbReference>
<dbReference type="PRINTS" id="PR00081">
    <property type="entry name" value="GDHRDH"/>
</dbReference>
<sequence length="272" mass="29931">MKSFSNKVAVITGAGSGIGRALAQELSSEGALLALSDVNLKGLEETQASLSGKSKVLITQLDVSDRSAFENYTQTVINEFGHADMLFNNAGVALSQTVENCSYDDFEWIMNINFWGVVYGTKSFLPHLLTRPEAAIINISSIFGIIALPTQSQYNAAKFAVRGFTESLRQEVKDSNLYVGCVHPGGIKTNIVVNGRMHTSMVGEQSHTQQIEEFNKMARTTPTLAAQTILKGVRKDKRRILIGQDAKFMDRLQRLFPEKYTGILSSIIKFLS</sequence>
<evidence type="ECO:0000256" key="3">
    <source>
        <dbReference type="RuleBase" id="RU000363"/>
    </source>
</evidence>
<evidence type="ECO:0000313" key="5">
    <source>
        <dbReference type="Proteomes" id="UP000032749"/>
    </source>
</evidence>
<organism evidence="4 5">
    <name type="scientific">Oleispira antarctica RB-8</name>
    <dbReference type="NCBI Taxonomy" id="698738"/>
    <lineage>
        <taxon>Bacteria</taxon>
        <taxon>Pseudomonadati</taxon>
        <taxon>Pseudomonadota</taxon>
        <taxon>Gammaproteobacteria</taxon>
        <taxon>Oceanospirillales</taxon>
        <taxon>Oceanospirillaceae</taxon>
        <taxon>Oleispira</taxon>
    </lineage>
</organism>
<dbReference type="STRING" id="698738.OLEAN_C17680"/>
<name>R4YTP4_OLEAN</name>
<dbReference type="InterPro" id="IPR020904">
    <property type="entry name" value="Sc_DH/Rdtase_CS"/>
</dbReference>
<keyword evidence="2" id="KW-0560">Oxidoreductase</keyword>
<dbReference type="Gene3D" id="3.40.50.720">
    <property type="entry name" value="NAD(P)-binding Rossmann-like Domain"/>
    <property type="match status" value="1"/>
</dbReference>
<comment type="similarity">
    <text evidence="1 3">Belongs to the short-chain dehydrogenases/reductases (SDR) family.</text>
</comment>
<dbReference type="FunFam" id="3.40.50.720:FF:000084">
    <property type="entry name" value="Short-chain dehydrogenase reductase"/>
    <property type="match status" value="1"/>
</dbReference>
<dbReference type="PANTHER" id="PTHR43391:SF82">
    <property type="entry name" value="OXIDOREDUCTASE SADH-RELATED"/>
    <property type="match status" value="1"/>
</dbReference>
<dbReference type="SUPFAM" id="SSF51735">
    <property type="entry name" value="NAD(P)-binding Rossmann-fold domains"/>
    <property type="match status" value="1"/>
</dbReference>
<evidence type="ECO:0000256" key="2">
    <source>
        <dbReference type="ARBA" id="ARBA00023002"/>
    </source>
</evidence>
<dbReference type="Proteomes" id="UP000032749">
    <property type="component" value="Chromosome"/>
</dbReference>
<evidence type="ECO:0000313" key="4">
    <source>
        <dbReference type="EMBL" id="CCK75944.1"/>
    </source>
</evidence>
<dbReference type="PRINTS" id="PR00080">
    <property type="entry name" value="SDRFAMILY"/>
</dbReference>